<gene>
    <name evidence="2" type="ORF">PIIN_02726</name>
</gene>
<sequence>MGQIIPTPRRKEPELFGFFPTSSPPIPSLSVGYGGSPYASQYHTPLGSITASPYSNWTASPASLMITTSQTASPVPLSHSLESPPTRGATLGTPQVSPQMRPGQLARPFTKPLSKTFIDLSVIDELPVLPSNGQGVDDFAFDSPDFSTSARSFKSKVIDSGAPFSSIYSLDANTLPQSILNRIFDCYVDNLRRDASGSPFATPETLLQVCRQWKDIAERQESIWAKAYITLIDEQVVETWILRINRYYDRVQFITDINIQDQRDLITPKLLGTSADLYRQLRTEGFLTHLSDIAFLITELHRNLSRCRYKRFRLAMPLGFVEIIDQLDGDARALAKLYLDKIFHLDLRFLESLELENVGWVTPTALKFDYAQLPRIFQPFSTSLRVLCLYNCFLPKIPSLEFLYEVRLEHCFYWNLSRRQWEPVGQINASGEPKEVEGCWNLQAFTIGPLTAPITPLYLPSLRTLEIVTWWGQEATVLSHSRNLSAPNLHRLIISLPHVRFVHLTPHLPSPVQPDQTVDAITILFTNSELIKVIEAPKTVLVSILRFLYERSSPSSTDKPRDLTLCEHLQGVRIPLTGDETKKQLQDIALGYFDLSLSYWPSTYPTTRITTRRTIKRTSLDLGSKLAGLWRP</sequence>
<accession>G4TC23</accession>
<dbReference type="PROSITE" id="PS51450">
    <property type="entry name" value="LRR"/>
    <property type="match status" value="1"/>
</dbReference>
<dbReference type="AlphaFoldDB" id="G4TC23"/>
<evidence type="ECO:0000313" key="3">
    <source>
        <dbReference type="Proteomes" id="UP000007148"/>
    </source>
</evidence>
<comment type="caution">
    <text evidence="2">The sequence shown here is derived from an EMBL/GenBank/DDBJ whole genome shotgun (WGS) entry which is preliminary data.</text>
</comment>
<dbReference type="SUPFAM" id="SSF52047">
    <property type="entry name" value="RNI-like"/>
    <property type="match status" value="1"/>
</dbReference>
<dbReference type="InterPro" id="IPR001611">
    <property type="entry name" value="Leu-rich_rpt"/>
</dbReference>
<organism evidence="2 3">
    <name type="scientific">Serendipita indica (strain DSM 11827)</name>
    <name type="common">Root endophyte fungus</name>
    <name type="synonym">Piriformospora indica</name>
    <dbReference type="NCBI Taxonomy" id="1109443"/>
    <lineage>
        <taxon>Eukaryota</taxon>
        <taxon>Fungi</taxon>
        <taxon>Dikarya</taxon>
        <taxon>Basidiomycota</taxon>
        <taxon>Agaricomycotina</taxon>
        <taxon>Agaricomycetes</taxon>
        <taxon>Sebacinales</taxon>
        <taxon>Serendipitaceae</taxon>
        <taxon>Serendipita</taxon>
    </lineage>
</organism>
<name>G4TC23_SERID</name>
<evidence type="ECO:0000256" key="1">
    <source>
        <dbReference type="SAM" id="MobiDB-lite"/>
    </source>
</evidence>
<proteinExistence type="predicted"/>
<dbReference type="InParanoid" id="G4TC23"/>
<evidence type="ECO:0008006" key="4">
    <source>
        <dbReference type="Google" id="ProtNLM"/>
    </source>
</evidence>
<reference evidence="2 3" key="1">
    <citation type="journal article" date="2011" name="PLoS Pathog.">
        <title>Endophytic Life Strategies Decoded by Genome and Transcriptome Analyses of the Mutualistic Root Symbiont Piriformospora indica.</title>
        <authorList>
            <person name="Zuccaro A."/>
            <person name="Lahrmann U."/>
            <person name="Guldener U."/>
            <person name="Langen G."/>
            <person name="Pfiffi S."/>
            <person name="Biedenkopf D."/>
            <person name="Wong P."/>
            <person name="Samans B."/>
            <person name="Grimm C."/>
            <person name="Basiewicz M."/>
            <person name="Murat C."/>
            <person name="Martin F."/>
            <person name="Kogel K.H."/>
        </authorList>
    </citation>
    <scope>NUCLEOTIDE SEQUENCE [LARGE SCALE GENOMIC DNA]</scope>
    <source>
        <strain evidence="2 3">DSM 11827</strain>
    </source>
</reference>
<dbReference type="HOGENOM" id="CLU_410550_0_0_1"/>
<protein>
    <recommendedName>
        <fullName evidence="4">F-box domain-containing protein</fullName>
    </recommendedName>
</protein>
<evidence type="ECO:0000313" key="2">
    <source>
        <dbReference type="EMBL" id="CCA68866.1"/>
    </source>
</evidence>
<dbReference type="EMBL" id="CAFZ01000042">
    <property type="protein sequence ID" value="CCA68866.1"/>
    <property type="molecule type" value="Genomic_DNA"/>
</dbReference>
<feature type="region of interest" description="Disordered" evidence="1">
    <location>
        <begin position="74"/>
        <end position="102"/>
    </location>
</feature>
<dbReference type="Proteomes" id="UP000007148">
    <property type="component" value="Unassembled WGS sequence"/>
</dbReference>
<keyword evidence="3" id="KW-1185">Reference proteome</keyword>